<dbReference type="RefSeq" id="XP_069210924.1">
    <property type="nucleotide sequence ID" value="XM_069350538.1"/>
</dbReference>
<dbReference type="GeneID" id="95982966"/>
<evidence type="ECO:0000256" key="2">
    <source>
        <dbReference type="ARBA" id="ARBA00022490"/>
    </source>
</evidence>
<dbReference type="Gene3D" id="1.25.40.10">
    <property type="entry name" value="Tetratricopeptide repeat domain"/>
    <property type="match status" value="1"/>
</dbReference>
<dbReference type="Proteomes" id="UP001565368">
    <property type="component" value="Unassembled WGS sequence"/>
</dbReference>
<gene>
    <name evidence="6" type="ORF">Q8F55_001923</name>
</gene>
<evidence type="ECO:0000256" key="3">
    <source>
        <dbReference type="ARBA" id="ARBA00022737"/>
    </source>
</evidence>
<dbReference type="PANTHER" id="PTHR45984">
    <property type="entry name" value="RNA (RNA) POLYMERASE II ASSOCIATED PROTEIN HOMOLOG"/>
    <property type="match status" value="1"/>
</dbReference>
<accession>A0ABR3Q8B5</accession>
<name>A0ABR3Q8B5_9TREE</name>
<evidence type="ECO:0000313" key="7">
    <source>
        <dbReference type="Proteomes" id="UP001565368"/>
    </source>
</evidence>
<protein>
    <submittedName>
        <fullName evidence="6">Uncharacterized protein</fullName>
    </submittedName>
</protein>
<keyword evidence="4" id="KW-0802">TPR repeat</keyword>
<feature type="region of interest" description="Disordered" evidence="5">
    <location>
        <begin position="290"/>
        <end position="332"/>
    </location>
</feature>
<dbReference type="InterPro" id="IPR011990">
    <property type="entry name" value="TPR-like_helical_dom_sf"/>
</dbReference>
<feature type="region of interest" description="Disordered" evidence="5">
    <location>
        <begin position="393"/>
        <end position="419"/>
    </location>
</feature>
<reference evidence="6 7" key="1">
    <citation type="submission" date="2023-08" db="EMBL/GenBank/DDBJ databases">
        <title>Annotated Genome Sequence of Vanrija albida AlHP1.</title>
        <authorList>
            <person name="Herzog R."/>
        </authorList>
    </citation>
    <scope>NUCLEOTIDE SEQUENCE [LARGE SCALE GENOMIC DNA]</scope>
    <source>
        <strain evidence="6 7">AlHP1</strain>
    </source>
</reference>
<sequence length="665" mass="73090">MPPPLMRFPNAHALPSIFPPVLPDMSPDSIAAAASAYRQPAPPPQLPLLQLPGRHQEPVNRTADAPPGITCPLRLRWPDRGLHHPERTAYWQDETLDMMVEDVAVLVRREYDTWVESCWTEAFHHVFTRTIPTFIITLILAGASPSFMRRQIVHGGPALDQIFMADMLDHLYAELERRLSGRLVPADLAHRGESSAMATAAAAIGAGGLGAQPNVTAGLPRDGVCTHDLGPSHGLSLEDDDHGRCLCQLLQCPDCFHETVVLRKAPVGLLPFELADTPVAEGWAGQIETQAQARERQERSSLKAGLSEPVGVNALPNGQGFVHNPKRAPTPVSDPRRPAIFAHPQMTDVLAVEEHLRWRLKELGAADPSVESRYGPSTNAAAALEGLEGALNLDDDDGSEAGTVTANGGKNGGRKMTSGRTKARLNKTVKVPPKVAKPVVRKVYLPQEWAEADPAVRNMAVVLTFRHFVKLLHKTATTTSPFTYPTYSADIAGLQSIHPMALYRRLTEPAATRKGRPLSEGRKWVECMDKWTEEFGAREKAAGNVSVNNQEHANAVERYTRAISLDGKKTVYYSNRAVAHNHLGNHELAELDCQHILNKDAKNSKAFYQRAVARKGLQRWRDAEADLKQVLRLQPGNEAAKNLLAAIKPEVAKLPRQRLEDVLNF</sequence>
<comment type="caution">
    <text evidence="6">The sequence shown here is derived from an EMBL/GenBank/DDBJ whole genome shotgun (WGS) entry which is preliminary data.</text>
</comment>
<dbReference type="PANTHER" id="PTHR45984:SF1">
    <property type="entry name" value="SPAG1 AXONEMAL DYNEIN ASSEMBLY FACTOR"/>
    <property type="match status" value="1"/>
</dbReference>
<keyword evidence="7" id="KW-1185">Reference proteome</keyword>
<comment type="subcellular location">
    <subcellularLocation>
        <location evidence="1">Cytoplasm</location>
    </subcellularLocation>
</comment>
<evidence type="ECO:0000256" key="1">
    <source>
        <dbReference type="ARBA" id="ARBA00004496"/>
    </source>
</evidence>
<dbReference type="EMBL" id="JBBXJM010000002">
    <property type="protein sequence ID" value="KAL1410980.1"/>
    <property type="molecule type" value="Genomic_DNA"/>
</dbReference>
<evidence type="ECO:0000256" key="4">
    <source>
        <dbReference type="ARBA" id="ARBA00022803"/>
    </source>
</evidence>
<organism evidence="6 7">
    <name type="scientific">Vanrija albida</name>
    <dbReference type="NCBI Taxonomy" id="181172"/>
    <lineage>
        <taxon>Eukaryota</taxon>
        <taxon>Fungi</taxon>
        <taxon>Dikarya</taxon>
        <taxon>Basidiomycota</taxon>
        <taxon>Agaricomycotina</taxon>
        <taxon>Tremellomycetes</taxon>
        <taxon>Trichosporonales</taxon>
        <taxon>Trichosporonaceae</taxon>
        <taxon>Vanrija</taxon>
    </lineage>
</organism>
<keyword evidence="3" id="KW-0677">Repeat</keyword>
<proteinExistence type="predicted"/>
<dbReference type="InterPro" id="IPR051982">
    <property type="entry name" value="CiliaryAsmbly_MitoImport"/>
</dbReference>
<dbReference type="SMART" id="SM00028">
    <property type="entry name" value="TPR"/>
    <property type="match status" value="3"/>
</dbReference>
<dbReference type="InterPro" id="IPR019734">
    <property type="entry name" value="TPR_rpt"/>
</dbReference>
<dbReference type="SUPFAM" id="SSF48452">
    <property type="entry name" value="TPR-like"/>
    <property type="match status" value="1"/>
</dbReference>
<evidence type="ECO:0000313" key="6">
    <source>
        <dbReference type="EMBL" id="KAL1410980.1"/>
    </source>
</evidence>
<keyword evidence="2" id="KW-0963">Cytoplasm</keyword>
<evidence type="ECO:0000256" key="5">
    <source>
        <dbReference type="SAM" id="MobiDB-lite"/>
    </source>
</evidence>